<dbReference type="GO" id="GO:0005840">
    <property type="term" value="C:ribosome"/>
    <property type="evidence" value="ECO:0007669"/>
    <property type="project" value="UniProtKB-KW"/>
</dbReference>
<dbReference type="NCBIfam" id="NF002242">
    <property type="entry name" value="PRK01151.1"/>
    <property type="match status" value="1"/>
</dbReference>
<protein>
    <recommendedName>
        <fullName evidence="4">Small ribosomal subunit protein eS17</fullName>
    </recommendedName>
</protein>
<dbReference type="InterPro" id="IPR001210">
    <property type="entry name" value="Ribosomal_eS17"/>
</dbReference>
<gene>
    <name evidence="4" type="primary">rps17e</name>
    <name evidence="5" type="ORF">SAMN05216285_3772</name>
</gene>
<dbReference type="Pfam" id="PF00833">
    <property type="entry name" value="Ribosomal_S17e"/>
    <property type="match status" value="1"/>
</dbReference>
<evidence type="ECO:0000313" key="6">
    <source>
        <dbReference type="Proteomes" id="UP000183275"/>
    </source>
</evidence>
<comment type="similarity">
    <text evidence="1 4">Belongs to the eukaryotic ribosomal protein eS17 family.</text>
</comment>
<evidence type="ECO:0000256" key="4">
    <source>
        <dbReference type="HAMAP-Rule" id="MF_00511"/>
    </source>
</evidence>
<dbReference type="PROSITE" id="PS00712">
    <property type="entry name" value="RIBOSOMAL_S17E"/>
    <property type="match status" value="1"/>
</dbReference>
<dbReference type="HAMAP" id="MF_00511">
    <property type="entry name" value="Ribosomal_eS17"/>
    <property type="match status" value="1"/>
</dbReference>
<dbReference type="STRING" id="1202768.SAMN05216285_3772"/>
<keyword evidence="3 4" id="KW-0687">Ribonucleoprotein</keyword>
<dbReference type="InterPro" id="IPR018273">
    <property type="entry name" value="Ribosomal_eS17_CS"/>
</dbReference>
<evidence type="ECO:0000256" key="1">
    <source>
        <dbReference type="ARBA" id="ARBA00010444"/>
    </source>
</evidence>
<accession>A0A1I0QRC0</accession>
<dbReference type="Proteomes" id="UP000183275">
    <property type="component" value="Unassembled WGS sequence"/>
</dbReference>
<dbReference type="InterPro" id="IPR036401">
    <property type="entry name" value="Ribosomal_eS17_sf"/>
</dbReference>
<evidence type="ECO:0000313" key="5">
    <source>
        <dbReference type="EMBL" id="SEW29870.1"/>
    </source>
</evidence>
<evidence type="ECO:0000256" key="2">
    <source>
        <dbReference type="ARBA" id="ARBA00022980"/>
    </source>
</evidence>
<dbReference type="SUPFAM" id="SSF116820">
    <property type="entry name" value="Rps17e-like"/>
    <property type="match status" value="1"/>
</dbReference>
<dbReference type="GO" id="GO:0006412">
    <property type="term" value="P:translation"/>
    <property type="evidence" value="ECO:0007669"/>
    <property type="project" value="UniProtKB-UniRule"/>
</dbReference>
<dbReference type="GO" id="GO:1990904">
    <property type="term" value="C:ribonucleoprotein complex"/>
    <property type="evidence" value="ECO:0007669"/>
    <property type="project" value="UniProtKB-KW"/>
</dbReference>
<keyword evidence="6" id="KW-1185">Reference proteome</keyword>
<dbReference type="AlphaFoldDB" id="A0A1I0QRC0"/>
<dbReference type="GO" id="GO:0003735">
    <property type="term" value="F:structural constituent of ribosome"/>
    <property type="evidence" value="ECO:0007669"/>
    <property type="project" value="InterPro"/>
</dbReference>
<keyword evidence="2 4" id="KW-0689">Ribosomal protein</keyword>
<reference evidence="6" key="1">
    <citation type="submission" date="2016-10" db="EMBL/GenBank/DDBJ databases">
        <authorList>
            <person name="Varghese N."/>
        </authorList>
    </citation>
    <scope>NUCLEOTIDE SEQUENCE [LARGE SCALE GENOMIC DNA]</scope>
    <source>
        <strain evidence="6">CGMCC 1.12284</strain>
    </source>
</reference>
<dbReference type="Gene3D" id="1.10.60.20">
    <property type="entry name" value="Ribosomal protein S17e-like"/>
    <property type="match status" value="1"/>
</dbReference>
<name>A0A1I0QRC0_9EURY</name>
<proteinExistence type="inferred from homology"/>
<organism evidence="5 6">
    <name type="scientific">Natrinema salifodinae</name>
    <dbReference type="NCBI Taxonomy" id="1202768"/>
    <lineage>
        <taxon>Archaea</taxon>
        <taxon>Methanobacteriati</taxon>
        <taxon>Methanobacteriota</taxon>
        <taxon>Stenosarchaea group</taxon>
        <taxon>Halobacteria</taxon>
        <taxon>Halobacteriales</taxon>
        <taxon>Natrialbaceae</taxon>
        <taxon>Natrinema</taxon>
    </lineage>
</organism>
<dbReference type="EMBL" id="FOIS01000005">
    <property type="protein sequence ID" value="SEW29870.1"/>
    <property type="molecule type" value="Genomic_DNA"/>
</dbReference>
<sequence>MSYHTKMSDDSETIITIGDTLLDRYPDAFSADFEENKTKVEKLTHVESKRVRNRIAGYVTRRYTND</sequence>
<evidence type="ECO:0000256" key="3">
    <source>
        <dbReference type="ARBA" id="ARBA00023274"/>
    </source>
</evidence>